<dbReference type="Proteomes" id="UP000009168">
    <property type="component" value="Unassembled WGS sequence"/>
</dbReference>
<dbReference type="HOGENOM" id="CLU_009697_0_1_1"/>
<name>Q22WA3_TETTS</name>
<gene>
    <name evidence="2" type="ORF">TTHERM_00158310</name>
</gene>
<feature type="transmembrane region" description="Helical" evidence="1">
    <location>
        <begin position="109"/>
        <end position="130"/>
    </location>
</feature>
<dbReference type="InParanoid" id="Q22WA3"/>
<dbReference type="OrthoDB" id="296380at2759"/>
<reference evidence="3" key="1">
    <citation type="journal article" date="2006" name="PLoS Biol.">
        <title>Macronuclear genome sequence of the ciliate Tetrahymena thermophila, a model eukaryote.</title>
        <authorList>
            <person name="Eisen J.A."/>
            <person name="Coyne R.S."/>
            <person name="Wu M."/>
            <person name="Wu D."/>
            <person name="Thiagarajan M."/>
            <person name="Wortman J.R."/>
            <person name="Badger J.H."/>
            <person name="Ren Q."/>
            <person name="Amedeo P."/>
            <person name="Jones K.M."/>
            <person name="Tallon L.J."/>
            <person name="Delcher A.L."/>
            <person name="Salzberg S.L."/>
            <person name="Silva J.C."/>
            <person name="Haas B.J."/>
            <person name="Majoros W.H."/>
            <person name="Farzad M."/>
            <person name="Carlton J.M."/>
            <person name="Smith R.K. Jr."/>
            <person name="Garg J."/>
            <person name="Pearlman R.E."/>
            <person name="Karrer K.M."/>
            <person name="Sun L."/>
            <person name="Manning G."/>
            <person name="Elde N.C."/>
            <person name="Turkewitz A.P."/>
            <person name="Asai D.J."/>
            <person name="Wilkes D.E."/>
            <person name="Wang Y."/>
            <person name="Cai H."/>
            <person name="Collins K."/>
            <person name="Stewart B.A."/>
            <person name="Lee S.R."/>
            <person name="Wilamowska K."/>
            <person name="Weinberg Z."/>
            <person name="Ruzzo W.L."/>
            <person name="Wloga D."/>
            <person name="Gaertig J."/>
            <person name="Frankel J."/>
            <person name="Tsao C.-C."/>
            <person name="Gorovsky M.A."/>
            <person name="Keeling P.J."/>
            <person name="Waller R.F."/>
            <person name="Patron N.J."/>
            <person name="Cherry J.M."/>
            <person name="Stover N.A."/>
            <person name="Krieger C.J."/>
            <person name="del Toro C."/>
            <person name="Ryder H.F."/>
            <person name="Williamson S.C."/>
            <person name="Barbeau R.A."/>
            <person name="Hamilton E.P."/>
            <person name="Orias E."/>
        </authorList>
    </citation>
    <scope>NUCLEOTIDE SEQUENCE [LARGE SCALE GENOMIC DNA]</scope>
    <source>
        <strain evidence="3">SB210</strain>
    </source>
</reference>
<keyword evidence="1" id="KW-0472">Membrane</keyword>
<evidence type="ECO:0000313" key="3">
    <source>
        <dbReference type="Proteomes" id="UP000009168"/>
    </source>
</evidence>
<proteinExistence type="predicted"/>
<dbReference type="KEGG" id="tet:TTHERM_00158310"/>
<dbReference type="GO" id="GO:0005634">
    <property type="term" value="C:nucleus"/>
    <property type="evidence" value="ECO:0007669"/>
    <property type="project" value="TreeGrafter"/>
</dbReference>
<sequence length="865" mass="101600">MSTFKIRNKNIANFQLLMLNDDQVTFSFQYVRVQLISDQNKQTIGTLILIQYRLKQIHNILINKSKKSESKIEQKKKQMEGAKSFLIKIDSFGKTINIYYKNQQVYRTLFGGIMTLIIWAFCGVLCYFFGNQLINKQNPQVITTERYVQQAKRINVTRDNLIFMFGLDNINSTFFLDPTLFQFRAVQLVKQTSINNQTGEPVITLVPYNLTMKVCDMGDVGIPSAYNYFDSLDVSLLYCFSQGQDIYMEGDFDSDNFAQIYVYIDKCQNSTSSNTICQPKEIINQQLSQTYLSFYFTNLLVDPNNYEQPFQHQGMNLYTSTSSSFPKEFQLYFTNQYLQDDVGILFSEIVEQHSIIYTNYQETTFFGDDQTLVRILLRIQKQKENLMQRRYQKIQDVLPQIIGFLKLMTFGLSLIVNPIINLKMYQDLGENIFVNEQPKKLSMNHAKLLKKAKQKYEKNYNKQISQNCDENDEPQFQMSPVIYLANSSSVKNKLGNDSEHKLNRLSFKKKNSYFFSNFDDQRGLFSPKLELNKTAQADNFDDVDEEKQSQISPVISQKQLSINRNKLRLQQKLQSPQHRYNKKTSYYDSSFLGEQANRPHFSPQAKFKKDVDISNFIYSPQSPQSIDQKIQNDQENYQNTNTFIAEQQPYLKNNFKIKINEIENNKLVESQFQDINPITIQTDAIEQQKPQNRIQKKQKFSFSLKHYIMMVFCNKKMKNESAAKMKYGIKSIQKQLDIIYIISKLQEIDKLKSVILDEDQLKLFNNISKPILSGKQKQQETDSNQQNVQKPNIYESTVLINSIYQFTKEYKQYNQKKIDEKKQQSENLQALQNILEKQKFSQIDKRLIELNYENLNIDNMQVQLE</sequence>
<evidence type="ECO:0000313" key="2">
    <source>
        <dbReference type="EMBL" id="EAR89514.2"/>
    </source>
</evidence>
<evidence type="ECO:0000256" key="1">
    <source>
        <dbReference type="SAM" id="Phobius"/>
    </source>
</evidence>
<dbReference type="PANTHER" id="PTHR31398">
    <property type="entry name" value="MEIOTIC NUCLEAR DIVISION PROTEIN 1 HOMOLOG"/>
    <property type="match status" value="1"/>
</dbReference>
<organism evidence="2 3">
    <name type="scientific">Tetrahymena thermophila (strain SB210)</name>
    <dbReference type="NCBI Taxonomy" id="312017"/>
    <lineage>
        <taxon>Eukaryota</taxon>
        <taxon>Sar</taxon>
        <taxon>Alveolata</taxon>
        <taxon>Ciliophora</taxon>
        <taxon>Intramacronucleata</taxon>
        <taxon>Oligohymenophorea</taxon>
        <taxon>Hymenostomatida</taxon>
        <taxon>Tetrahymenina</taxon>
        <taxon>Tetrahymenidae</taxon>
        <taxon>Tetrahymena</taxon>
    </lineage>
</organism>
<accession>Q22WA3</accession>
<dbReference type="RefSeq" id="XP_001009759.2">
    <property type="nucleotide sequence ID" value="XM_001009759.2"/>
</dbReference>
<keyword evidence="3" id="KW-1185">Reference proteome</keyword>
<keyword evidence="1" id="KW-1133">Transmembrane helix</keyword>
<dbReference type="EMBL" id="GG662820">
    <property type="protein sequence ID" value="EAR89514.2"/>
    <property type="molecule type" value="Genomic_DNA"/>
</dbReference>
<dbReference type="GO" id="GO:0007131">
    <property type="term" value="P:reciprocal meiotic recombination"/>
    <property type="evidence" value="ECO:0007669"/>
    <property type="project" value="TreeGrafter"/>
</dbReference>
<dbReference type="GeneID" id="7835203"/>
<dbReference type="PANTHER" id="PTHR31398:SF0">
    <property type="entry name" value="MEIOTIC NUCLEAR DIVISION PROTEIN 1 HOMOLOG"/>
    <property type="match status" value="1"/>
</dbReference>
<keyword evidence="1 2" id="KW-0812">Transmembrane</keyword>
<dbReference type="AlphaFoldDB" id="Q22WA3"/>
<protein>
    <submittedName>
        <fullName evidence="2">Transmembrane protein, putative</fullName>
    </submittedName>
</protein>